<proteinExistence type="predicted"/>
<keyword evidence="2" id="KW-1185">Reference proteome</keyword>
<reference evidence="1 2" key="1">
    <citation type="submission" date="2021-06" db="EMBL/GenBank/DDBJ databases">
        <title>Caerostris extrusa draft genome.</title>
        <authorList>
            <person name="Kono N."/>
            <person name="Arakawa K."/>
        </authorList>
    </citation>
    <scope>NUCLEOTIDE SEQUENCE [LARGE SCALE GENOMIC DNA]</scope>
</reference>
<name>A0AAV4XS02_CAEEX</name>
<protein>
    <submittedName>
        <fullName evidence="1">Uncharacterized protein</fullName>
    </submittedName>
</protein>
<gene>
    <name evidence="1" type="ORF">CEXT_548991</name>
</gene>
<evidence type="ECO:0000313" key="1">
    <source>
        <dbReference type="EMBL" id="GIY97960.1"/>
    </source>
</evidence>
<dbReference type="Proteomes" id="UP001054945">
    <property type="component" value="Unassembled WGS sequence"/>
</dbReference>
<dbReference type="EMBL" id="BPLR01018235">
    <property type="protein sequence ID" value="GIY97960.1"/>
    <property type="molecule type" value="Genomic_DNA"/>
</dbReference>
<comment type="caution">
    <text evidence="1">The sequence shown here is derived from an EMBL/GenBank/DDBJ whole genome shotgun (WGS) entry which is preliminary data.</text>
</comment>
<sequence length="137" mass="15774">MAPLKFQVRKCEFCCDGNNNNNHVTNNKRRGSNNEPWHTLHIYQGQEDGSGMSPDNAGNLEVVIEECVFQLFDEAESEIYVRLYNANDILGATTIFLLMTYRYRRIQLMNVCLLQAIIWLTVGEFCGTECDSYYTNV</sequence>
<organism evidence="1 2">
    <name type="scientific">Caerostris extrusa</name>
    <name type="common">Bark spider</name>
    <name type="synonym">Caerostris bankana</name>
    <dbReference type="NCBI Taxonomy" id="172846"/>
    <lineage>
        <taxon>Eukaryota</taxon>
        <taxon>Metazoa</taxon>
        <taxon>Ecdysozoa</taxon>
        <taxon>Arthropoda</taxon>
        <taxon>Chelicerata</taxon>
        <taxon>Arachnida</taxon>
        <taxon>Araneae</taxon>
        <taxon>Araneomorphae</taxon>
        <taxon>Entelegynae</taxon>
        <taxon>Araneoidea</taxon>
        <taxon>Araneidae</taxon>
        <taxon>Caerostris</taxon>
    </lineage>
</organism>
<accession>A0AAV4XS02</accession>
<dbReference type="AlphaFoldDB" id="A0AAV4XS02"/>
<evidence type="ECO:0000313" key="2">
    <source>
        <dbReference type="Proteomes" id="UP001054945"/>
    </source>
</evidence>